<sequence>MSYNSLILNKLDADRYMANLLDKSLAGVQQQAVQQAHLIYLGVERLSWYSSCFFDNYQDVCTRLKQEDKRFLKALVVLVKHQDTIRDMLEIYINYMFENLSDQRIRNITLTLSKAGAGFTTATLTKFTISYSIATLAASSLSMQVSISSALTKWSTRGVVVAGVYGYVQEASQAVERLRHTNPRYYRDLYGRDLEMLYFLIEPVINKVNVFNQYQKSDNDIVSDILRIIR</sequence>
<reference evidence="2" key="1">
    <citation type="submission" date="2016-10" db="EMBL/GenBank/DDBJ databases">
        <authorList>
            <person name="Varghese N."/>
            <person name="Submissions S."/>
        </authorList>
    </citation>
    <scope>NUCLEOTIDE SEQUENCE [LARGE SCALE GENOMIC DNA]</scope>
    <source>
        <strain evidence="2">Ah-143</strain>
    </source>
</reference>
<evidence type="ECO:0000313" key="1">
    <source>
        <dbReference type="EMBL" id="SFT52469.1"/>
    </source>
</evidence>
<protein>
    <submittedName>
        <fullName evidence="1">Uncharacterized protein</fullName>
    </submittedName>
</protein>
<gene>
    <name evidence="1" type="ORF">SAMN05192562_101668</name>
</gene>
<organism evidence="1 2">
    <name type="scientific">Kosakonia arachidis</name>
    <dbReference type="NCBI Taxonomy" id="551989"/>
    <lineage>
        <taxon>Bacteria</taxon>
        <taxon>Pseudomonadati</taxon>
        <taxon>Pseudomonadota</taxon>
        <taxon>Gammaproteobacteria</taxon>
        <taxon>Enterobacterales</taxon>
        <taxon>Enterobacteriaceae</taxon>
        <taxon>Kosakonia</taxon>
    </lineage>
</organism>
<keyword evidence="2" id="KW-1185">Reference proteome</keyword>
<dbReference type="RefSeq" id="WP_090119178.1">
    <property type="nucleotide sequence ID" value="NZ_CP045300.1"/>
</dbReference>
<name>A0A1I6YPS2_9ENTR</name>
<dbReference type="Proteomes" id="UP000199187">
    <property type="component" value="Unassembled WGS sequence"/>
</dbReference>
<proteinExistence type="predicted"/>
<evidence type="ECO:0000313" key="2">
    <source>
        <dbReference type="Proteomes" id="UP000199187"/>
    </source>
</evidence>
<accession>A0A1I6YPS2</accession>
<dbReference type="AlphaFoldDB" id="A0A1I6YPS2"/>
<dbReference type="OrthoDB" id="6433535at2"/>
<dbReference type="EMBL" id="FPAU01000001">
    <property type="protein sequence ID" value="SFT52469.1"/>
    <property type="molecule type" value="Genomic_DNA"/>
</dbReference>